<feature type="non-terminal residue" evidence="1">
    <location>
        <position position="1"/>
    </location>
</feature>
<name>X1EDV2_9ZZZZ</name>
<evidence type="ECO:0000313" key="1">
    <source>
        <dbReference type="EMBL" id="GAH15334.1"/>
    </source>
</evidence>
<dbReference type="Gene3D" id="3.20.20.70">
    <property type="entry name" value="Aldolase class I"/>
    <property type="match status" value="1"/>
</dbReference>
<sequence>FKLALKLKVDSARFGPIKRVGGGKNEDVQNIPVDKLLRDAHALFTEHPEFVKLLGKDYYSAFANSCRLKVKYGYCGTGLATLLLNPDGTIYPCPGHALPEFKAGNILEASFYITPMPCFMPFVNP</sequence>
<dbReference type="AlphaFoldDB" id="X1EDV2"/>
<reference evidence="1" key="1">
    <citation type="journal article" date="2014" name="Front. Microbiol.">
        <title>High frequency of phylogenetically diverse reductive dehalogenase-homologous genes in deep subseafloor sedimentary metagenomes.</title>
        <authorList>
            <person name="Kawai M."/>
            <person name="Futagami T."/>
            <person name="Toyoda A."/>
            <person name="Takaki Y."/>
            <person name="Nishi S."/>
            <person name="Hori S."/>
            <person name="Arai W."/>
            <person name="Tsubouchi T."/>
            <person name="Morono Y."/>
            <person name="Uchiyama I."/>
            <person name="Ito T."/>
            <person name="Fujiyama A."/>
            <person name="Inagaki F."/>
            <person name="Takami H."/>
        </authorList>
    </citation>
    <scope>NUCLEOTIDE SEQUENCE</scope>
    <source>
        <strain evidence="1">Expedition CK06-06</strain>
    </source>
</reference>
<comment type="caution">
    <text evidence="1">The sequence shown here is derived from an EMBL/GenBank/DDBJ whole genome shotgun (WGS) entry which is preliminary data.</text>
</comment>
<accession>X1EDV2</accession>
<dbReference type="SUPFAM" id="SSF102114">
    <property type="entry name" value="Radical SAM enzymes"/>
    <property type="match status" value="1"/>
</dbReference>
<dbReference type="InterPro" id="IPR013785">
    <property type="entry name" value="Aldolase_TIM"/>
</dbReference>
<organism evidence="1">
    <name type="scientific">marine sediment metagenome</name>
    <dbReference type="NCBI Taxonomy" id="412755"/>
    <lineage>
        <taxon>unclassified sequences</taxon>
        <taxon>metagenomes</taxon>
        <taxon>ecological metagenomes</taxon>
    </lineage>
</organism>
<protein>
    <recommendedName>
        <fullName evidence="2">4Fe4S-binding SPASM domain-containing protein</fullName>
    </recommendedName>
</protein>
<gene>
    <name evidence="1" type="ORF">S01H4_54745</name>
</gene>
<dbReference type="InterPro" id="IPR058240">
    <property type="entry name" value="rSAM_sf"/>
</dbReference>
<evidence type="ECO:0008006" key="2">
    <source>
        <dbReference type="Google" id="ProtNLM"/>
    </source>
</evidence>
<dbReference type="EMBL" id="BART01031526">
    <property type="protein sequence ID" value="GAH15334.1"/>
    <property type="molecule type" value="Genomic_DNA"/>
</dbReference>
<proteinExistence type="predicted"/>